<comment type="pathway">
    <text evidence="11">Carbohydrate metabolism; galactose metabolism.</text>
</comment>
<evidence type="ECO:0000256" key="12">
    <source>
        <dbReference type="NCBIfam" id="TIGR00131"/>
    </source>
</evidence>
<dbReference type="AlphaFoldDB" id="A0A4Q7NQM1"/>
<evidence type="ECO:0000256" key="4">
    <source>
        <dbReference type="ARBA" id="ARBA00022723"/>
    </source>
</evidence>
<dbReference type="InterPro" id="IPR006206">
    <property type="entry name" value="Mevalonate/galactokinase"/>
</dbReference>
<keyword evidence="2 11" id="KW-0963">Cytoplasm</keyword>
<evidence type="ECO:0000256" key="7">
    <source>
        <dbReference type="ARBA" id="ARBA00022840"/>
    </source>
</evidence>
<evidence type="ECO:0000256" key="6">
    <source>
        <dbReference type="ARBA" id="ARBA00022777"/>
    </source>
</evidence>
<feature type="binding site" evidence="11">
    <location>
        <begin position="119"/>
        <end position="125"/>
    </location>
    <ligand>
        <name>ATP</name>
        <dbReference type="ChEBI" id="CHEBI:30616"/>
    </ligand>
</feature>
<dbReference type="PRINTS" id="PR00473">
    <property type="entry name" value="GALCTOKINASE"/>
</dbReference>
<evidence type="ECO:0000259" key="13">
    <source>
        <dbReference type="Pfam" id="PF00288"/>
    </source>
</evidence>
<dbReference type="FunFam" id="3.30.230.10:FF:000017">
    <property type="entry name" value="Galactokinase"/>
    <property type="match status" value="1"/>
</dbReference>
<comment type="catalytic activity">
    <reaction evidence="11">
        <text>alpha-D-galactose + ATP = alpha-D-galactose 1-phosphate + ADP + H(+)</text>
        <dbReference type="Rhea" id="RHEA:13553"/>
        <dbReference type="ChEBI" id="CHEBI:15378"/>
        <dbReference type="ChEBI" id="CHEBI:28061"/>
        <dbReference type="ChEBI" id="CHEBI:30616"/>
        <dbReference type="ChEBI" id="CHEBI:58336"/>
        <dbReference type="ChEBI" id="CHEBI:456216"/>
        <dbReference type="EC" id="2.7.1.6"/>
    </reaction>
</comment>
<proteinExistence type="inferred from homology"/>
<dbReference type="GO" id="GO:0005829">
    <property type="term" value="C:cytosol"/>
    <property type="evidence" value="ECO:0007669"/>
    <property type="project" value="TreeGrafter"/>
</dbReference>
<evidence type="ECO:0000259" key="15">
    <source>
        <dbReference type="Pfam" id="PF10509"/>
    </source>
</evidence>
<accession>A0A4Q7NQM1</accession>
<evidence type="ECO:0000256" key="3">
    <source>
        <dbReference type="ARBA" id="ARBA00022679"/>
    </source>
</evidence>
<keyword evidence="5 11" id="KW-0547">Nucleotide-binding</keyword>
<feature type="active site" description="Proton acceptor" evidence="11">
    <location>
        <position position="169"/>
    </location>
</feature>
<dbReference type="EC" id="2.7.1.6" evidence="11 12"/>
<evidence type="ECO:0000256" key="5">
    <source>
        <dbReference type="ARBA" id="ARBA00022741"/>
    </source>
</evidence>
<dbReference type="Pfam" id="PF00288">
    <property type="entry name" value="GHMP_kinases_N"/>
    <property type="match status" value="1"/>
</dbReference>
<feature type="binding site" evidence="11">
    <location>
        <position position="65"/>
    </location>
    <ligand>
        <name>ATP</name>
        <dbReference type="ChEBI" id="CHEBI:30616"/>
    </ligand>
</feature>
<feature type="binding site" evidence="11">
    <location>
        <position position="125"/>
    </location>
    <ligand>
        <name>Mg(2+)</name>
        <dbReference type="ChEBI" id="CHEBI:18420"/>
    </ligand>
</feature>
<sequence>MSGAADAYQQAHGTAPEGVWAAPGRVNLIGEHTDYNDGFVLPFALEQSCWVAAARRDDGVLDVRSLQDPQTAQLRVDELSPEGVEGWARYVAGTVWALREAGYAVGGLTLVVDGQVPLGSGLSSSHALQCAVALAATELHGLEVERPELARIIQRSENGFVGAPTGILDQTASLRCTDGHVLFYDCRSGDAEQVPFDAPALGVRVLVVNTRVQHAHDDGGYAERRAQCEQAARELGVPALRDVPAEGLDETLARLSDDVVRRRARHVVTEDARVVETVAALRAEDLEEVGRLLDASHVSMRDDFEISCAELDLAVESAQGAGALGARMTGGGFGGSAVALVPEERIEQVTEAVRAAFADKGYLEPEFFVVRPAAGARREA</sequence>
<dbReference type="UniPathway" id="UPA00214"/>
<dbReference type="OrthoDB" id="250531at2"/>
<feature type="binding site" evidence="11">
    <location>
        <position position="157"/>
    </location>
    <ligand>
        <name>Mg(2+)</name>
        <dbReference type="ChEBI" id="CHEBI:18420"/>
    </ligand>
</feature>
<dbReference type="EMBL" id="SGXD01000003">
    <property type="protein sequence ID" value="RZS87523.1"/>
    <property type="molecule type" value="Genomic_DNA"/>
</dbReference>
<keyword evidence="8 11" id="KW-0460">Magnesium</keyword>
<dbReference type="InterPro" id="IPR006204">
    <property type="entry name" value="GHMP_kinase_N_dom"/>
</dbReference>
<dbReference type="InterPro" id="IPR036554">
    <property type="entry name" value="GHMP_kinase_C_sf"/>
</dbReference>
<dbReference type="InterPro" id="IPR019539">
    <property type="entry name" value="GalKase_N"/>
</dbReference>
<dbReference type="GO" id="GO:0005524">
    <property type="term" value="F:ATP binding"/>
    <property type="evidence" value="ECO:0007669"/>
    <property type="project" value="UniProtKB-UniRule"/>
</dbReference>
<comment type="caution">
    <text evidence="16">The sequence shown here is derived from an EMBL/GenBank/DDBJ whole genome shotgun (WGS) entry which is preliminary data.</text>
</comment>
<dbReference type="GO" id="GO:0004335">
    <property type="term" value="F:galactokinase activity"/>
    <property type="evidence" value="ECO:0007669"/>
    <property type="project" value="UniProtKB-UniRule"/>
</dbReference>
<feature type="binding site" evidence="11">
    <location>
        <position position="221"/>
    </location>
    <ligand>
        <name>substrate</name>
    </ligand>
</feature>
<dbReference type="InterPro" id="IPR013750">
    <property type="entry name" value="GHMP_kinase_C_dom"/>
</dbReference>
<feature type="binding site" evidence="11">
    <location>
        <begin position="31"/>
        <end position="34"/>
    </location>
    <ligand>
        <name>substrate</name>
    </ligand>
</feature>
<keyword evidence="17" id="KW-1185">Reference proteome</keyword>
<reference evidence="16 17" key="1">
    <citation type="submission" date="2019-02" db="EMBL/GenBank/DDBJ databases">
        <title>Genomic Encyclopedia of Type Strains, Phase IV (KMG-IV): sequencing the most valuable type-strain genomes for metagenomic binning, comparative biology and taxonomic classification.</title>
        <authorList>
            <person name="Goeker M."/>
        </authorList>
    </citation>
    <scope>NUCLEOTIDE SEQUENCE [LARGE SCALE GENOMIC DNA]</scope>
    <source>
        <strain evidence="16 17">DSM 45622</strain>
    </source>
</reference>
<evidence type="ECO:0000313" key="17">
    <source>
        <dbReference type="Proteomes" id="UP000293638"/>
    </source>
</evidence>
<dbReference type="PRINTS" id="PR00959">
    <property type="entry name" value="MEVGALKINASE"/>
</dbReference>
<dbReference type="GO" id="GO:0006012">
    <property type="term" value="P:galactose metabolic process"/>
    <property type="evidence" value="ECO:0007669"/>
    <property type="project" value="UniProtKB-UniRule"/>
</dbReference>
<dbReference type="PROSITE" id="PS00106">
    <property type="entry name" value="GALACTOKINASE"/>
    <property type="match status" value="1"/>
</dbReference>
<dbReference type="InterPro" id="IPR022963">
    <property type="entry name" value="Galactokinase_bac"/>
</dbReference>
<keyword evidence="4 11" id="KW-0479">Metal-binding</keyword>
<feature type="domain" description="GHMP kinase N-terminal" evidence="13">
    <location>
        <begin position="90"/>
        <end position="174"/>
    </location>
</feature>
<feature type="domain" description="GHMP kinase C-terminal" evidence="14">
    <location>
        <begin position="278"/>
        <end position="358"/>
    </location>
</feature>
<keyword evidence="9 11" id="KW-0299">Galactose metabolism</keyword>
<dbReference type="Proteomes" id="UP000293638">
    <property type="component" value="Unassembled WGS sequence"/>
</dbReference>
<name>A0A4Q7NQM1_9ACTN</name>
<evidence type="ECO:0000256" key="10">
    <source>
        <dbReference type="ARBA" id="ARBA00023277"/>
    </source>
</evidence>
<dbReference type="Pfam" id="PF10509">
    <property type="entry name" value="GalKase_gal_bdg"/>
    <property type="match status" value="1"/>
</dbReference>
<dbReference type="Gene3D" id="3.30.230.10">
    <property type="match status" value="1"/>
</dbReference>
<dbReference type="GO" id="GO:0000287">
    <property type="term" value="F:magnesium ion binding"/>
    <property type="evidence" value="ECO:0007669"/>
    <property type="project" value="UniProtKB-UniRule"/>
</dbReference>
<evidence type="ECO:0000259" key="14">
    <source>
        <dbReference type="Pfam" id="PF08544"/>
    </source>
</evidence>
<comment type="function">
    <text evidence="11">Catalyzes the transfer of the gamma-phosphate of ATP to D-galactose to form alpha-D-galactose-1-phosphate (Gal-1-P).</text>
</comment>
<dbReference type="Gene3D" id="3.30.70.890">
    <property type="entry name" value="GHMP kinase, C-terminal domain"/>
    <property type="match status" value="1"/>
</dbReference>
<dbReference type="PIRSF" id="PIRSF000530">
    <property type="entry name" value="Galactokinase"/>
    <property type="match status" value="1"/>
</dbReference>
<evidence type="ECO:0000256" key="8">
    <source>
        <dbReference type="ARBA" id="ARBA00022842"/>
    </source>
</evidence>
<dbReference type="NCBIfam" id="TIGR00131">
    <property type="entry name" value="gal_kin"/>
    <property type="match status" value="1"/>
</dbReference>
<organism evidence="16 17">
    <name type="scientific">Motilibacter rhizosphaerae</name>
    <dbReference type="NCBI Taxonomy" id="598652"/>
    <lineage>
        <taxon>Bacteria</taxon>
        <taxon>Bacillati</taxon>
        <taxon>Actinomycetota</taxon>
        <taxon>Actinomycetes</taxon>
        <taxon>Motilibacterales</taxon>
        <taxon>Motilibacteraceae</taxon>
        <taxon>Motilibacter</taxon>
    </lineage>
</organism>
<feature type="domain" description="Galactokinase N-terminal" evidence="15">
    <location>
        <begin position="7"/>
        <end position="55"/>
    </location>
</feature>
<evidence type="ECO:0000313" key="16">
    <source>
        <dbReference type="EMBL" id="RZS87523.1"/>
    </source>
</evidence>
<dbReference type="HAMAP" id="MF_00246">
    <property type="entry name" value="Galactokinase"/>
    <property type="match status" value="1"/>
</dbReference>
<evidence type="ECO:0000256" key="2">
    <source>
        <dbReference type="ARBA" id="ARBA00022490"/>
    </source>
</evidence>
<keyword evidence="7 11" id="KW-0067">ATP-binding</keyword>
<evidence type="ECO:0000256" key="11">
    <source>
        <dbReference type="HAMAP-Rule" id="MF_00246"/>
    </source>
</evidence>
<keyword evidence="6 11" id="KW-0418">Kinase</keyword>
<comment type="subcellular location">
    <subcellularLocation>
        <location evidence="11">Cytoplasm</location>
    </subcellularLocation>
</comment>
<evidence type="ECO:0000256" key="9">
    <source>
        <dbReference type="ARBA" id="ARBA00023144"/>
    </source>
</evidence>
<dbReference type="RefSeq" id="WP_130493635.1">
    <property type="nucleotide sequence ID" value="NZ_SGXD01000003.1"/>
</dbReference>
<protein>
    <recommendedName>
        <fullName evidence="11 12">Galactokinase</fullName>
        <ecNumber evidence="11 12">2.7.1.6</ecNumber>
    </recommendedName>
    <alternativeName>
        <fullName evidence="11">Galactose kinase</fullName>
    </alternativeName>
</protein>
<dbReference type="InterPro" id="IPR019741">
    <property type="entry name" value="Galactokinase_CS"/>
</dbReference>
<dbReference type="PANTHER" id="PTHR10457">
    <property type="entry name" value="MEVALONATE KINASE/GALACTOKINASE"/>
    <property type="match status" value="1"/>
</dbReference>
<gene>
    <name evidence="11" type="primary">galK</name>
    <name evidence="16" type="ORF">EV189_2954</name>
</gene>
<keyword evidence="3 11" id="KW-0808">Transferase</keyword>
<dbReference type="SUPFAM" id="SSF54211">
    <property type="entry name" value="Ribosomal protein S5 domain 2-like"/>
    <property type="match status" value="1"/>
</dbReference>
<evidence type="ECO:0000256" key="1">
    <source>
        <dbReference type="ARBA" id="ARBA00006566"/>
    </source>
</evidence>
<dbReference type="InterPro" id="IPR014721">
    <property type="entry name" value="Ribsml_uS5_D2-typ_fold_subgr"/>
</dbReference>
<feature type="site" description="Transition state stabilizer" evidence="11">
    <location>
        <position position="25"/>
    </location>
</feature>
<dbReference type="FunFam" id="3.30.70.890:FF:000001">
    <property type="entry name" value="Galactokinase"/>
    <property type="match status" value="1"/>
</dbReference>
<dbReference type="InterPro" id="IPR020568">
    <property type="entry name" value="Ribosomal_Su5_D2-typ_SF"/>
</dbReference>
<dbReference type="SUPFAM" id="SSF55060">
    <property type="entry name" value="GHMP Kinase, C-terminal domain"/>
    <property type="match status" value="1"/>
</dbReference>
<dbReference type="InterPro" id="IPR000705">
    <property type="entry name" value="Galactokinase"/>
</dbReference>
<dbReference type="Pfam" id="PF08544">
    <property type="entry name" value="GHMP_kinases_C"/>
    <property type="match status" value="1"/>
</dbReference>
<dbReference type="PANTHER" id="PTHR10457:SF7">
    <property type="entry name" value="GALACTOKINASE-RELATED"/>
    <property type="match status" value="1"/>
</dbReference>
<comment type="similarity">
    <text evidence="1 11">Belongs to the GHMP kinase family. GalK subfamily.</text>
</comment>
<keyword evidence="10 11" id="KW-0119">Carbohydrate metabolism</keyword>